<dbReference type="AlphaFoldDB" id="A0A9D4TSG6"/>
<keyword evidence="1" id="KW-0479">Metal-binding</keyword>
<reference evidence="3" key="2">
    <citation type="submission" date="2020-11" db="EMBL/GenBank/DDBJ databases">
        <authorList>
            <person name="Cecchin M."/>
            <person name="Marcolungo L."/>
            <person name="Rossato M."/>
            <person name="Girolomoni L."/>
            <person name="Cosentino E."/>
            <person name="Cuine S."/>
            <person name="Li-Beisson Y."/>
            <person name="Delledonne M."/>
            <person name="Ballottari M."/>
        </authorList>
    </citation>
    <scope>NUCLEOTIDE SEQUENCE</scope>
    <source>
        <strain evidence="3">211/11P</strain>
        <tissue evidence="3">Whole cell</tissue>
    </source>
</reference>
<protein>
    <recommendedName>
        <fullName evidence="2">Fe2OG dioxygenase domain-containing protein</fullName>
    </recommendedName>
</protein>
<sequence length="418" mass="45331">MAVIDGVLSQDQCRRLVWVARCLSVVGYRACVCSATIFDVVAACPELLLDVVAARQAVREAVEKALDRPLLVEFTGLVSWRPGSEIKWHHDANRPYLQQRAFSAVSYLNSSGHDFQGGTFRFQTGQPNQVHAVPGRVVAYSAQAVHCVEPITAGERFTLTLWFTEAPAHCEDAKVLARLTGSPQSQPGLPVSMWRLPDGTDLRLCRLAMAGFALVWQGRVLHGTEDCVEQGYSGLVPKLKLAVQPAVFRLWLCWQRATAGSSYCGPGGDPDTAAAPLTATAGAHEPLEPDGSLAAEIVKGAHFDGIQQAVLALQQLMQDRCWPCCSTRERVCEAHLFEGPTPQFPAPTCTWLRSCELRRHNSGAPAQPPITADELRVAVTASQAALAKKCAALQVLKPRWLDAGALFCDESCPSMLPV</sequence>
<organism evidence="3 4">
    <name type="scientific">Chlorella vulgaris</name>
    <name type="common">Green alga</name>
    <dbReference type="NCBI Taxonomy" id="3077"/>
    <lineage>
        <taxon>Eukaryota</taxon>
        <taxon>Viridiplantae</taxon>
        <taxon>Chlorophyta</taxon>
        <taxon>core chlorophytes</taxon>
        <taxon>Trebouxiophyceae</taxon>
        <taxon>Chlorellales</taxon>
        <taxon>Chlorellaceae</taxon>
        <taxon>Chlorella clade</taxon>
        <taxon>Chlorella</taxon>
    </lineage>
</organism>
<dbReference type="EMBL" id="SIDB01000004">
    <property type="protein sequence ID" value="KAI3433335.1"/>
    <property type="molecule type" value="Genomic_DNA"/>
</dbReference>
<dbReference type="Proteomes" id="UP001055712">
    <property type="component" value="Unassembled WGS sequence"/>
</dbReference>
<evidence type="ECO:0000259" key="2">
    <source>
        <dbReference type="PROSITE" id="PS51471"/>
    </source>
</evidence>
<dbReference type="InterPro" id="IPR044862">
    <property type="entry name" value="Pro_4_hyd_alph_FE2OG_OXY"/>
</dbReference>
<dbReference type="Pfam" id="PF13640">
    <property type="entry name" value="2OG-FeII_Oxy_3"/>
    <property type="match status" value="1"/>
</dbReference>
<dbReference type="PANTHER" id="PTHR14049">
    <property type="entry name" value="LEPRECAN 1"/>
    <property type="match status" value="1"/>
</dbReference>
<feature type="domain" description="Fe2OG dioxygenase" evidence="2">
    <location>
        <begin position="65"/>
        <end position="165"/>
    </location>
</feature>
<keyword evidence="1" id="KW-0408">Iron</keyword>
<name>A0A9D4TSG6_CHLVU</name>
<dbReference type="PROSITE" id="PS51471">
    <property type="entry name" value="FE2OG_OXY"/>
    <property type="match status" value="1"/>
</dbReference>
<dbReference type="GO" id="GO:0046872">
    <property type="term" value="F:metal ion binding"/>
    <property type="evidence" value="ECO:0007669"/>
    <property type="project" value="UniProtKB-KW"/>
</dbReference>
<dbReference type="GO" id="GO:0032963">
    <property type="term" value="P:collagen metabolic process"/>
    <property type="evidence" value="ECO:0007669"/>
    <property type="project" value="InterPro"/>
</dbReference>
<gene>
    <name evidence="3" type="ORF">D9Q98_003153</name>
</gene>
<dbReference type="OrthoDB" id="427071at2759"/>
<proteinExistence type="inferred from homology"/>
<comment type="similarity">
    <text evidence="1">Belongs to the iron/ascorbate-dependent oxidoreductase family.</text>
</comment>
<reference evidence="3" key="1">
    <citation type="journal article" date="2019" name="Plant J.">
        <title>Chlorella vulgaris genome assembly and annotation reveals the molecular basis for metabolic acclimation to high light conditions.</title>
        <authorList>
            <person name="Cecchin M."/>
            <person name="Marcolungo L."/>
            <person name="Rossato M."/>
            <person name="Girolomoni L."/>
            <person name="Cosentino E."/>
            <person name="Cuine S."/>
            <person name="Li-Beisson Y."/>
            <person name="Delledonne M."/>
            <person name="Ballottari M."/>
        </authorList>
    </citation>
    <scope>NUCLEOTIDE SEQUENCE</scope>
    <source>
        <strain evidence="3">211/11P</strain>
    </source>
</reference>
<keyword evidence="1" id="KW-0560">Oxidoreductase</keyword>
<evidence type="ECO:0000256" key="1">
    <source>
        <dbReference type="RuleBase" id="RU003682"/>
    </source>
</evidence>
<comment type="caution">
    <text evidence="3">The sequence shown here is derived from an EMBL/GenBank/DDBJ whole genome shotgun (WGS) entry which is preliminary data.</text>
</comment>
<dbReference type="GO" id="GO:0016491">
    <property type="term" value="F:oxidoreductase activity"/>
    <property type="evidence" value="ECO:0007669"/>
    <property type="project" value="UniProtKB-KW"/>
</dbReference>
<dbReference type="InterPro" id="IPR039575">
    <property type="entry name" value="P3H"/>
</dbReference>
<dbReference type="Gene3D" id="2.60.120.620">
    <property type="entry name" value="q2cbj1_9rhob like domain"/>
    <property type="match status" value="1"/>
</dbReference>
<keyword evidence="4" id="KW-1185">Reference proteome</keyword>
<evidence type="ECO:0000313" key="4">
    <source>
        <dbReference type="Proteomes" id="UP001055712"/>
    </source>
</evidence>
<evidence type="ECO:0000313" key="3">
    <source>
        <dbReference type="EMBL" id="KAI3433335.1"/>
    </source>
</evidence>
<dbReference type="InterPro" id="IPR005123">
    <property type="entry name" value="Oxoglu/Fe-dep_dioxygenase_dom"/>
</dbReference>
<dbReference type="PANTHER" id="PTHR14049:SF9">
    <property type="entry name" value="PROCOLLAGEN-PROLINE 3-DIOXYGENASE"/>
    <property type="match status" value="1"/>
</dbReference>
<accession>A0A9D4TSG6</accession>